<sequence>MTSSSSSMPSPRPSFEKTGVGVPQRSVLSWGEDRLLWRPSPLLSPSGSPLRGTQPSREMIVDRRQRVTLSLRRIHRRVIFSPSRLQDGSNSEKDASSQLMRLELPAEMPVYLRRLFEQMGATYIKLGVLHDVILREELGRPTDSVYDYVDPTPIASALIAQV</sequence>
<protein>
    <submittedName>
        <fullName evidence="1">Uncharacterized protein</fullName>
    </submittedName>
</protein>
<accession>A0ACB9KYS8</accession>
<evidence type="ECO:0000313" key="1">
    <source>
        <dbReference type="EMBL" id="KAI4302463.1"/>
    </source>
</evidence>
<comment type="caution">
    <text evidence="1">The sequence shown here is derived from an EMBL/GenBank/DDBJ whole genome shotgun (WGS) entry which is preliminary data.</text>
</comment>
<dbReference type="Proteomes" id="UP001057402">
    <property type="component" value="Chromosome 12"/>
</dbReference>
<reference evidence="2" key="1">
    <citation type="journal article" date="2023" name="Front. Plant Sci.">
        <title>Chromosomal-level genome assembly of Melastoma candidum provides insights into trichome evolution.</title>
        <authorList>
            <person name="Zhong Y."/>
            <person name="Wu W."/>
            <person name="Sun C."/>
            <person name="Zou P."/>
            <person name="Liu Y."/>
            <person name="Dai S."/>
            <person name="Zhou R."/>
        </authorList>
    </citation>
    <scope>NUCLEOTIDE SEQUENCE [LARGE SCALE GENOMIC DNA]</scope>
</reference>
<name>A0ACB9KYS8_9MYRT</name>
<gene>
    <name evidence="1" type="ORF">MLD38_038204</name>
</gene>
<proteinExistence type="predicted"/>
<evidence type="ECO:0000313" key="2">
    <source>
        <dbReference type="Proteomes" id="UP001057402"/>
    </source>
</evidence>
<dbReference type="EMBL" id="CM042891">
    <property type="protein sequence ID" value="KAI4302463.1"/>
    <property type="molecule type" value="Genomic_DNA"/>
</dbReference>
<keyword evidence="2" id="KW-1185">Reference proteome</keyword>
<organism evidence="1 2">
    <name type="scientific">Melastoma candidum</name>
    <dbReference type="NCBI Taxonomy" id="119954"/>
    <lineage>
        <taxon>Eukaryota</taxon>
        <taxon>Viridiplantae</taxon>
        <taxon>Streptophyta</taxon>
        <taxon>Embryophyta</taxon>
        <taxon>Tracheophyta</taxon>
        <taxon>Spermatophyta</taxon>
        <taxon>Magnoliopsida</taxon>
        <taxon>eudicotyledons</taxon>
        <taxon>Gunneridae</taxon>
        <taxon>Pentapetalae</taxon>
        <taxon>rosids</taxon>
        <taxon>malvids</taxon>
        <taxon>Myrtales</taxon>
        <taxon>Melastomataceae</taxon>
        <taxon>Melastomatoideae</taxon>
        <taxon>Melastomateae</taxon>
        <taxon>Melastoma</taxon>
    </lineage>
</organism>